<dbReference type="RefSeq" id="WP_170865444.1">
    <property type="nucleotide sequence ID" value="NZ_FRCP01000007.1"/>
</dbReference>
<dbReference type="EMBL" id="FRCP01000007">
    <property type="protein sequence ID" value="SHM20960.1"/>
    <property type="molecule type" value="Genomic_DNA"/>
</dbReference>
<evidence type="ECO:0000313" key="2">
    <source>
        <dbReference type="Proteomes" id="UP000184038"/>
    </source>
</evidence>
<accession>A0A1M7GXM1</accession>
<protein>
    <submittedName>
        <fullName evidence="1">Uncharacterized protein</fullName>
    </submittedName>
</protein>
<sequence>MDERRLENLFANLQPRENGGAKEVNKEFIMDSYIPTANGTSVVDKLRNRHIYTYNNR</sequence>
<dbReference type="STRING" id="1120996.SAMN02746066_01178"/>
<dbReference type="Proteomes" id="UP000184038">
    <property type="component" value="Unassembled WGS sequence"/>
</dbReference>
<gene>
    <name evidence="1" type="ORF">SAMN02746066_01178</name>
</gene>
<keyword evidence="2" id="KW-1185">Reference proteome</keyword>
<name>A0A1M7GXM1_9FIRM</name>
<dbReference type="AlphaFoldDB" id="A0A1M7GXM1"/>
<reference evidence="1 2" key="1">
    <citation type="submission" date="2016-11" db="EMBL/GenBank/DDBJ databases">
        <authorList>
            <person name="Jaros S."/>
            <person name="Januszkiewicz K."/>
            <person name="Wedrychowicz H."/>
        </authorList>
    </citation>
    <scope>NUCLEOTIDE SEQUENCE [LARGE SCALE GENOMIC DNA]</scope>
    <source>
        <strain evidence="1 2">DSM 15930</strain>
    </source>
</reference>
<organism evidence="1 2">
    <name type="scientific">Anaerosporobacter mobilis DSM 15930</name>
    <dbReference type="NCBI Taxonomy" id="1120996"/>
    <lineage>
        <taxon>Bacteria</taxon>
        <taxon>Bacillati</taxon>
        <taxon>Bacillota</taxon>
        <taxon>Clostridia</taxon>
        <taxon>Lachnospirales</taxon>
        <taxon>Lachnospiraceae</taxon>
        <taxon>Anaerosporobacter</taxon>
    </lineage>
</organism>
<proteinExistence type="predicted"/>
<evidence type="ECO:0000313" key="1">
    <source>
        <dbReference type="EMBL" id="SHM20960.1"/>
    </source>
</evidence>